<reference evidence="2 3" key="1">
    <citation type="journal article" date="2020" name="Nature">
        <title>Six reference-quality genomes reveal evolution of bat adaptations.</title>
        <authorList>
            <person name="Jebb D."/>
            <person name="Huang Z."/>
            <person name="Pippel M."/>
            <person name="Hughes G.M."/>
            <person name="Lavrichenko K."/>
            <person name="Devanna P."/>
            <person name="Winkler S."/>
            <person name="Jermiin L.S."/>
            <person name="Skirmuntt E.C."/>
            <person name="Katzourakis A."/>
            <person name="Burkitt-Gray L."/>
            <person name="Ray D.A."/>
            <person name="Sullivan K.A.M."/>
            <person name="Roscito J.G."/>
            <person name="Kirilenko B.M."/>
            <person name="Davalos L.M."/>
            <person name="Corthals A.P."/>
            <person name="Power M.L."/>
            <person name="Jones G."/>
            <person name="Ransome R.D."/>
            <person name="Dechmann D.K.N."/>
            <person name="Locatelli A.G."/>
            <person name="Puechmaille S.J."/>
            <person name="Fedrigo O."/>
            <person name="Jarvis E.D."/>
            <person name="Hiller M."/>
            <person name="Vernes S.C."/>
            <person name="Myers E.W."/>
            <person name="Teeling E.C."/>
        </authorList>
    </citation>
    <scope>NUCLEOTIDE SEQUENCE [LARGE SCALE GENOMIC DNA]</scope>
    <source>
        <strain evidence="2">MMyoMyo1</strain>
        <tissue evidence="2">Flight muscle</tissue>
    </source>
</reference>
<sequence length="264" mass="27876">MPLSVPGNCGVWEVPPPGLVAWKLWEACGWLCPARLWVPDRAGASLWGQGTHLGPQGVACKGGRKAVTKWAAAAEAAPGVQRVVATPSPPHPHPGPADPVLGGEVHPEELGEGLQAFQPWLGRADVYRKCLHWPVGRAHTARHTQDTHMTPTGAPSPTVHWTCTPMLHACSAFYMHTRATHTQHAGPAHPCSGFLHLHATHCNRCVRAPAHTCSLRPGPCGPRAVLPASPTVIGLCWHHLGSALLGVGAAAEPALHWGPDIGAQ</sequence>
<feature type="compositionally biased region" description="Pro residues" evidence="1">
    <location>
        <begin position="87"/>
        <end position="97"/>
    </location>
</feature>
<feature type="region of interest" description="Disordered" evidence="1">
    <location>
        <begin position="83"/>
        <end position="106"/>
    </location>
</feature>
<evidence type="ECO:0000313" key="2">
    <source>
        <dbReference type="EMBL" id="KAF6268151.1"/>
    </source>
</evidence>
<proteinExistence type="predicted"/>
<evidence type="ECO:0000313" key="3">
    <source>
        <dbReference type="Proteomes" id="UP000527355"/>
    </source>
</evidence>
<dbReference type="AlphaFoldDB" id="A0A7J7QW76"/>
<protein>
    <submittedName>
        <fullName evidence="2">Uncharacterized protein</fullName>
    </submittedName>
</protein>
<organism evidence="2 3">
    <name type="scientific">Myotis myotis</name>
    <name type="common">Greater mouse-eared bat</name>
    <name type="synonym">Vespertilio myotis</name>
    <dbReference type="NCBI Taxonomy" id="51298"/>
    <lineage>
        <taxon>Eukaryota</taxon>
        <taxon>Metazoa</taxon>
        <taxon>Chordata</taxon>
        <taxon>Craniata</taxon>
        <taxon>Vertebrata</taxon>
        <taxon>Euteleostomi</taxon>
        <taxon>Mammalia</taxon>
        <taxon>Eutheria</taxon>
        <taxon>Laurasiatheria</taxon>
        <taxon>Chiroptera</taxon>
        <taxon>Yangochiroptera</taxon>
        <taxon>Vespertilionidae</taxon>
        <taxon>Myotis</taxon>
    </lineage>
</organism>
<gene>
    <name evidence="2" type="ORF">mMyoMyo1_011287</name>
</gene>
<accession>A0A7J7QW76</accession>
<keyword evidence="3" id="KW-1185">Reference proteome</keyword>
<dbReference type="EMBL" id="JABWUV010000048">
    <property type="protein sequence ID" value="KAF6268151.1"/>
    <property type="molecule type" value="Genomic_DNA"/>
</dbReference>
<evidence type="ECO:0000256" key="1">
    <source>
        <dbReference type="SAM" id="MobiDB-lite"/>
    </source>
</evidence>
<name>A0A7J7QW76_MYOMY</name>
<dbReference type="Proteomes" id="UP000527355">
    <property type="component" value="Unassembled WGS sequence"/>
</dbReference>
<comment type="caution">
    <text evidence="2">The sequence shown here is derived from an EMBL/GenBank/DDBJ whole genome shotgun (WGS) entry which is preliminary data.</text>
</comment>